<evidence type="ECO:0000256" key="10">
    <source>
        <dbReference type="SAM" id="MobiDB-lite"/>
    </source>
</evidence>
<feature type="compositionally biased region" description="Basic and acidic residues" evidence="10">
    <location>
        <begin position="1611"/>
        <end position="1631"/>
    </location>
</feature>
<evidence type="ECO:0000256" key="6">
    <source>
        <dbReference type="ARBA" id="ARBA00023163"/>
    </source>
</evidence>
<evidence type="ECO:0000256" key="5">
    <source>
        <dbReference type="ARBA" id="ARBA00023054"/>
    </source>
</evidence>
<evidence type="ECO:0000256" key="7">
    <source>
        <dbReference type="ARBA" id="ARBA00023242"/>
    </source>
</evidence>
<feature type="domain" description="HTH TFE/IIEalpha-type" evidence="11">
    <location>
        <begin position="1239"/>
        <end position="1327"/>
    </location>
</feature>
<keyword evidence="2" id="KW-0132">Cell division</keyword>
<proteinExistence type="predicted"/>
<dbReference type="InterPro" id="IPR027417">
    <property type="entry name" value="P-loop_NTPase"/>
</dbReference>
<dbReference type="Gene3D" id="3.40.50.300">
    <property type="entry name" value="P-loop containing nucleotide triphosphate hydrolases"/>
    <property type="match status" value="2"/>
</dbReference>
<keyword evidence="4" id="KW-0805">Transcription regulation</keyword>
<keyword evidence="5 9" id="KW-0175">Coiled coil</keyword>
<feature type="coiled-coil region" evidence="9">
    <location>
        <begin position="175"/>
        <end position="311"/>
    </location>
</feature>
<keyword evidence="13" id="KW-1185">Reference proteome</keyword>
<dbReference type="InterPro" id="IPR024550">
    <property type="entry name" value="TFIIEa/SarR/Rpc3_HTH_dom"/>
</dbReference>
<reference evidence="12" key="2">
    <citation type="submission" date="2022-07" db="EMBL/GenBank/DDBJ databases">
        <authorList>
            <person name="Goncalves M.F.M."/>
            <person name="Hilario S."/>
            <person name="Van De Peer Y."/>
            <person name="Esteves A.C."/>
            <person name="Alves A."/>
        </authorList>
    </citation>
    <scope>NUCLEOTIDE SEQUENCE</scope>
    <source>
        <strain evidence="12">MUM 19.33</strain>
    </source>
</reference>
<evidence type="ECO:0000256" key="8">
    <source>
        <dbReference type="ARBA" id="ARBA00023306"/>
    </source>
</evidence>
<keyword evidence="6" id="KW-0804">Transcription</keyword>
<dbReference type="GO" id="GO:0005524">
    <property type="term" value="F:ATP binding"/>
    <property type="evidence" value="ECO:0007669"/>
    <property type="project" value="InterPro"/>
</dbReference>
<evidence type="ECO:0000313" key="13">
    <source>
        <dbReference type="Proteomes" id="UP001055219"/>
    </source>
</evidence>
<dbReference type="GO" id="GO:0051301">
    <property type="term" value="P:cell division"/>
    <property type="evidence" value="ECO:0007669"/>
    <property type="project" value="UniProtKB-KW"/>
</dbReference>
<dbReference type="Proteomes" id="UP001055219">
    <property type="component" value="Unassembled WGS sequence"/>
</dbReference>
<comment type="subcellular location">
    <subcellularLocation>
        <location evidence="1">Nucleus</location>
    </subcellularLocation>
</comment>
<evidence type="ECO:0000313" key="12">
    <source>
        <dbReference type="EMBL" id="KAI6783188.1"/>
    </source>
</evidence>
<evidence type="ECO:0000256" key="9">
    <source>
        <dbReference type="SAM" id="Coils"/>
    </source>
</evidence>
<feature type="compositionally biased region" description="Basic and acidic residues" evidence="10">
    <location>
        <begin position="1546"/>
        <end position="1563"/>
    </location>
</feature>
<dbReference type="PANTHER" id="PTHR18937">
    <property type="entry name" value="STRUCTURAL MAINTENANCE OF CHROMOSOMES SMC FAMILY MEMBER"/>
    <property type="match status" value="1"/>
</dbReference>
<dbReference type="Pfam" id="PF02463">
    <property type="entry name" value="SMC_N"/>
    <property type="match status" value="1"/>
</dbReference>
<gene>
    <name evidence="12" type="ORF">J7T54_000690</name>
</gene>
<dbReference type="RefSeq" id="XP_051364044.1">
    <property type="nucleotide sequence ID" value="XM_051504537.1"/>
</dbReference>
<evidence type="ECO:0000256" key="4">
    <source>
        <dbReference type="ARBA" id="ARBA00023015"/>
    </source>
</evidence>
<dbReference type="Pfam" id="PF06470">
    <property type="entry name" value="SMC_hinge"/>
    <property type="match status" value="1"/>
</dbReference>
<feature type="region of interest" description="Disordered" evidence="10">
    <location>
        <begin position="61"/>
        <end position="88"/>
    </location>
</feature>
<accession>A0A9P9Y4Y8</accession>
<dbReference type="SUPFAM" id="SSF57997">
    <property type="entry name" value="Tropomyosin"/>
    <property type="match status" value="1"/>
</dbReference>
<comment type="caution">
    <text evidence="12">The sequence shown here is derived from an EMBL/GenBank/DDBJ whole genome shotgun (WGS) entry which is preliminary data.</text>
</comment>
<feature type="compositionally biased region" description="Basic and acidic residues" evidence="10">
    <location>
        <begin position="1522"/>
        <end position="1533"/>
    </location>
</feature>
<feature type="compositionally biased region" description="Acidic residues" evidence="10">
    <location>
        <begin position="1564"/>
        <end position="1579"/>
    </location>
</feature>
<dbReference type="InterPro" id="IPR017919">
    <property type="entry name" value="TFIIE/TFIIEa_HTH"/>
</dbReference>
<name>A0A9P9Y4Y8_9HYPO</name>
<evidence type="ECO:0000256" key="1">
    <source>
        <dbReference type="ARBA" id="ARBA00004123"/>
    </source>
</evidence>
<evidence type="ECO:0000259" key="11">
    <source>
        <dbReference type="PROSITE" id="PS51344"/>
    </source>
</evidence>
<dbReference type="GO" id="GO:0003677">
    <property type="term" value="F:DNA binding"/>
    <property type="evidence" value="ECO:0007669"/>
    <property type="project" value="TreeGrafter"/>
</dbReference>
<dbReference type="PANTHER" id="PTHR18937:SF12">
    <property type="entry name" value="STRUCTURAL MAINTENANCE OF CHROMOSOMES PROTEIN"/>
    <property type="match status" value="1"/>
</dbReference>
<feature type="compositionally biased region" description="Basic and acidic residues" evidence="10">
    <location>
        <begin position="1479"/>
        <end position="1497"/>
    </location>
</feature>
<dbReference type="GO" id="GO:0005634">
    <property type="term" value="C:nucleus"/>
    <property type="evidence" value="ECO:0007669"/>
    <property type="project" value="UniProtKB-SubCell"/>
</dbReference>
<dbReference type="InterPro" id="IPR010935">
    <property type="entry name" value="SMC_hinge"/>
</dbReference>
<dbReference type="OrthoDB" id="5575062at2759"/>
<dbReference type="SMART" id="SM00531">
    <property type="entry name" value="TFIIE"/>
    <property type="match status" value="1"/>
</dbReference>
<dbReference type="SMART" id="SM00968">
    <property type="entry name" value="SMC_hinge"/>
    <property type="match status" value="1"/>
</dbReference>
<dbReference type="Gene3D" id="1.20.1060.20">
    <property type="match status" value="1"/>
</dbReference>
<feature type="compositionally biased region" description="Polar residues" evidence="10">
    <location>
        <begin position="71"/>
        <end position="83"/>
    </location>
</feature>
<dbReference type="PROSITE" id="PS51344">
    <property type="entry name" value="HTH_TFE_IIE"/>
    <property type="match status" value="1"/>
</dbReference>
<dbReference type="GO" id="GO:0006367">
    <property type="term" value="P:transcription initiation at RNA polymerase II promoter"/>
    <property type="evidence" value="ECO:0007669"/>
    <property type="project" value="InterPro"/>
</dbReference>
<dbReference type="InterPro" id="IPR003395">
    <property type="entry name" value="RecF/RecN/SMC_N"/>
</dbReference>
<dbReference type="GO" id="GO:0007062">
    <property type="term" value="P:sister chromatid cohesion"/>
    <property type="evidence" value="ECO:0007669"/>
    <property type="project" value="TreeGrafter"/>
</dbReference>
<feature type="compositionally biased region" description="Polar residues" evidence="10">
    <location>
        <begin position="1582"/>
        <end position="1597"/>
    </location>
</feature>
<evidence type="ECO:0000256" key="3">
    <source>
        <dbReference type="ARBA" id="ARBA00022776"/>
    </source>
</evidence>
<dbReference type="InterPro" id="IPR002853">
    <property type="entry name" value="TFIIE_asu"/>
</dbReference>
<feature type="region of interest" description="Disordered" evidence="10">
    <location>
        <begin position="1455"/>
        <end position="1650"/>
    </location>
</feature>
<dbReference type="GO" id="GO:0008278">
    <property type="term" value="C:cohesin complex"/>
    <property type="evidence" value="ECO:0007669"/>
    <property type="project" value="TreeGrafter"/>
</dbReference>
<keyword evidence="7" id="KW-0539">Nucleus</keyword>
<dbReference type="GeneID" id="75827209"/>
<evidence type="ECO:0000256" key="2">
    <source>
        <dbReference type="ARBA" id="ARBA00022618"/>
    </source>
</evidence>
<keyword evidence="3" id="KW-0498">Mitosis</keyword>
<dbReference type="SUPFAM" id="SSF75553">
    <property type="entry name" value="Smc hinge domain"/>
    <property type="match status" value="1"/>
</dbReference>
<dbReference type="InterPro" id="IPR036277">
    <property type="entry name" value="SMC_hinge_sf"/>
</dbReference>
<keyword evidence="8" id="KW-0131">Cell cycle</keyword>
<feature type="compositionally biased region" description="Acidic residues" evidence="10">
    <location>
        <begin position="1637"/>
        <end position="1650"/>
    </location>
</feature>
<feature type="coiled-coil region" evidence="9">
    <location>
        <begin position="809"/>
        <end position="910"/>
    </location>
</feature>
<feature type="compositionally biased region" description="Polar residues" evidence="10">
    <location>
        <begin position="1458"/>
        <end position="1475"/>
    </location>
</feature>
<dbReference type="EMBL" id="JAGIXG020000009">
    <property type="protein sequence ID" value="KAI6783188.1"/>
    <property type="molecule type" value="Genomic_DNA"/>
</dbReference>
<sequence>MDQANLIRKSYTPVEQTLKNVLTEPSMDAISFVLGIKSSHLRSAHLKDLVYRGRVLQTSKINDDGSVDANGPSNGVPNGSQQAARGDPKTAWVMAVYEDDAGDEQRWKRSITSSGASEYRINDRVVTAQQYNEGLEAENILIKARNFLVFQGDVEAIASQSPQDLTRLVEQISGSLEYKGDYERLQAEAEQAAENQNFQLQRRRGINSEIKQYREQKKEADNFQKKADERDNAIVTHTLWKLYHFQKAMDDSKAAIHSHHEDLKDLRRNVEVFQQKLDVARENQSNAARQVSKIEKNIKGIERGIEDAQDSMIPHDEKIAETNRRLEVNKSKTDRITRERDEQAATIAKLQKDVENVVKAEARFEKEIKDQMRQQGRDISDADRKEYDVLRSQVMLKTTADQKGFAQYERTEKADEVTYRNLESKVDYYVRLIERNEADLAQIAERKRSTEAIARELTSSVSSMKKEFHRLQAKRIESSQKRTVLEERLEDVSRKLKDADDGRRQSDRERRLKDMIATLKSAYPGVHGRVGDLCKPKQNKFEEAVLVALGRNFDSVVVDTEKVGTDCIAYLREQRFPTMSFIPLDNIKIPQLNTSIKGIKGARLAVDTVNFDSAFERAIIYACGNSVVCDTIEVAKHICFEKRFPVEAVTLDGFVIHEGGTMTGGRGPDSKGKRRFEQADIPNLERSAKNLKEEIENLPKADRHGSKEEALESELAVLERRLKVVSDEVEGFTKNYESKQSEVKSLKKELRAIQPKFDQKKAELESVRANAQRFKTAISQVEDEVFASFCSRLGYSDIRAYEVSQGKFEQEANQKRQEYSVQKQKLHNRLNWEIENHKQTEARLKTTRDNIRKLVNDIKAFEEEKSSLQSKVLEMQAELEALGELLDEHKSELAERSEKVSEAKAELQKRSKGIESRQKEITELENIALKNSSSKSTLLRRCRLEQIQVPLVEGTLDDLPLEDETMHADFDGMDLDDDQEAPDDIARHHGVEIDYSSLDPEYRESGDEEVETQLQQHILSLNSELEKLNPNMRAMERLEGVETRLKQTDEEYEDSKKAAHNAKEAFREIKEKRYELFNKAFSHIQDQIKVVYRDLTRSEAYPLGGQAYLDIEEDTDMPYLSGIKYHAMPPLKRFRDMEHLSGGEKTMAALALLFAVHSYQSSPFFVLDEVDAALDNANVDKIKKYIRDHAGPGMQFVVISLKAGLFQDKQTYTIRVDEATKERSSTSVSQVVVAIMDLAVDLVKSVLRAFYSTREILVIDALVLHRTIRDDDLSYLMNLNTKDLHKLCGKLREDRLLVQPELVKANGRSVHKTYYYINYRQTIDAIKWKMYTVGKDVQGVVVQTDEKKEYFCLFCKAEWTAMEVLDNSSDQGFLCHRCGHVLKFDRERNPAGHEQSTLLNEQFKFITETLPRLDQAEIQESNFEELFEQRLPVVRDETHQRTDTEAIAVDSRPLAVKGSSTTGPQTINISIQSADGPSEAEKEAEKARKAEMAKRNEMPSWHVESTIGPGVGKPASKGLNAIKKEAGEADKPADVPQAGGTQIDDIFAKLKAEQALEQSRKDAEEEDDSGSDDEDEEGFQDVPTTGASFGRATTTTPIMKREASGEISIGSEERQAKRVKIESEAKPEPNVKAEPPASDEDDDELEFEDV</sequence>
<organism evidence="12 13">
    <name type="scientific">Emericellopsis cladophorae</name>
    <dbReference type="NCBI Taxonomy" id="2686198"/>
    <lineage>
        <taxon>Eukaryota</taxon>
        <taxon>Fungi</taxon>
        <taxon>Dikarya</taxon>
        <taxon>Ascomycota</taxon>
        <taxon>Pezizomycotina</taxon>
        <taxon>Sordariomycetes</taxon>
        <taxon>Hypocreomycetidae</taxon>
        <taxon>Hypocreales</taxon>
        <taxon>Bionectriaceae</taxon>
        <taxon>Emericellopsis</taxon>
    </lineage>
</organism>
<feature type="coiled-coil region" evidence="9">
    <location>
        <begin position="1031"/>
        <end position="1072"/>
    </location>
</feature>
<feature type="coiled-coil region" evidence="9">
    <location>
        <begin position="674"/>
        <end position="784"/>
    </location>
</feature>
<dbReference type="Gene3D" id="3.30.70.1620">
    <property type="match status" value="1"/>
</dbReference>
<protein>
    <recommendedName>
        <fullName evidence="11">HTH TFE/IIEalpha-type domain-containing protein</fullName>
    </recommendedName>
</protein>
<dbReference type="SUPFAM" id="SSF52540">
    <property type="entry name" value="P-loop containing nucleoside triphosphate hydrolases"/>
    <property type="match status" value="1"/>
</dbReference>
<reference evidence="12" key="1">
    <citation type="journal article" date="2021" name="J Fungi (Basel)">
        <title>Genomic and Metabolomic Analyses of the Marine Fungus Emericellopsis cladophorae: Insights into Saltwater Adaptability Mechanisms and Its Biosynthetic Potential.</title>
        <authorList>
            <person name="Goncalves M.F.M."/>
            <person name="Hilario S."/>
            <person name="Van de Peer Y."/>
            <person name="Esteves A.C."/>
            <person name="Alves A."/>
        </authorList>
    </citation>
    <scope>NUCLEOTIDE SEQUENCE</scope>
    <source>
        <strain evidence="12">MUM 19.33</strain>
    </source>
</reference>
<dbReference type="Pfam" id="PF02002">
    <property type="entry name" value="TFIIE_alpha"/>
    <property type="match status" value="1"/>
</dbReference>